<dbReference type="GO" id="GO:0006508">
    <property type="term" value="P:proteolysis"/>
    <property type="evidence" value="ECO:0007669"/>
    <property type="project" value="UniProtKB-KW"/>
</dbReference>
<keyword evidence="3" id="KW-1185">Reference proteome</keyword>
<reference evidence="2" key="1">
    <citation type="submission" date="2022-11" db="EMBL/GenBank/DDBJ databases">
        <title>WGS of Natronobacillus azotifigens 24KS-1, an anaerobic diazotrophic haloalkaliphile from soda-rich habitats.</title>
        <authorList>
            <person name="Sorokin D.Y."/>
            <person name="Merkel A.Y."/>
        </authorList>
    </citation>
    <scope>NUCLEOTIDE SEQUENCE</scope>
    <source>
        <strain evidence="2">24KS-1</strain>
    </source>
</reference>
<comment type="caution">
    <text evidence="2">The sequence shown here is derived from an EMBL/GenBank/DDBJ whole genome shotgun (WGS) entry which is preliminary data.</text>
</comment>
<gene>
    <name evidence="2" type="ORF">OWO01_14255</name>
</gene>
<accession>A0A9J6RFH8</accession>
<dbReference type="Pfam" id="PF10026">
    <property type="entry name" value="DUF2268"/>
    <property type="match status" value="1"/>
</dbReference>
<dbReference type="InterPro" id="IPR018728">
    <property type="entry name" value="DUF2268"/>
</dbReference>
<dbReference type="RefSeq" id="WP_268781137.1">
    <property type="nucleotide sequence ID" value="NZ_JAPRAT010000034.1"/>
</dbReference>
<keyword evidence="2" id="KW-0378">Hydrolase</keyword>
<proteinExistence type="predicted"/>
<name>A0A9J6RFH8_9BACI</name>
<organism evidence="2 3">
    <name type="scientific">Natronobacillus azotifigens</name>
    <dbReference type="NCBI Taxonomy" id="472978"/>
    <lineage>
        <taxon>Bacteria</taxon>
        <taxon>Bacillati</taxon>
        <taxon>Bacillota</taxon>
        <taxon>Bacilli</taxon>
        <taxon>Bacillales</taxon>
        <taxon>Bacillaceae</taxon>
        <taxon>Natronobacillus</taxon>
    </lineage>
</organism>
<keyword evidence="2" id="KW-0645">Protease</keyword>
<evidence type="ECO:0000259" key="1">
    <source>
        <dbReference type="Pfam" id="PF10026"/>
    </source>
</evidence>
<dbReference type="Proteomes" id="UP001084197">
    <property type="component" value="Unassembled WGS sequence"/>
</dbReference>
<evidence type="ECO:0000313" key="3">
    <source>
        <dbReference type="Proteomes" id="UP001084197"/>
    </source>
</evidence>
<feature type="domain" description="DUF2268" evidence="1">
    <location>
        <begin position="76"/>
        <end position="264"/>
    </location>
</feature>
<protein>
    <submittedName>
        <fullName evidence="2">DUF2268 domain-containing putative Zn-dependent protease</fullName>
    </submittedName>
</protein>
<dbReference type="GO" id="GO:0008233">
    <property type="term" value="F:peptidase activity"/>
    <property type="evidence" value="ECO:0007669"/>
    <property type="project" value="UniProtKB-KW"/>
</dbReference>
<dbReference type="AlphaFoldDB" id="A0A9J6RFH8"/>
<evidence type="ECO:0000313" key="2">
    <source>
        <dbReference type="EMBL" id="MCZ0704368.1"/>
    </source>
</evidence>
<dbReference type="EMBL" id="JAPRAT010000034">
    <property type="protein sequence ID" value="MCZ0704368.1"/>
    <property type="molecule type" value="Genomic_DNA"/>
</dbReference>
<sequence>MSVIDTKDWLEQYLANKKQTFDENLLVQEDTIIDAILPYFSSEDRVNLQWLLLSHGLFIPNSWNHEAIDTFIDHDFWQMTEQCFTELQSEWNGPDVPIIPLPSDHTNMQLIEEFNGVSGLSFPDKVILFIGKNTSKDQLRALLTHEYSHAFRLHHLNRQPDSYTLMDTLVLEGVAEVAVRQRLGTEFLSKQIRNSSFEDAQILWKRWMEPNLHLSKNNPNHHALVYGNDEVPKLTGYIVGYFLIDSQYTPEKTKLVELMKQPTECFFLDHYF</sequence>